<feature type="domain" description="Arginyl tRNA synthetase N-terminal" evidence="7">
    <location>
        <begin position="3"/>
        <end position="83"/>
    </location>
</feature>
<dbReference type="Gene3D" id="3.30.1360.70">
    <property type="entry name" value="Arginyl tRNA synthetase N-terminal domain"/>
    <property type="match status" value="1"/>
</dbReference>
<evidence type="ECO:0000313" key="9">
    <source>
        <dbReference type="Proteomes" id="UP001139887"/>
    </source>
</evidence>
<dbReference type="GO" id="GO:0006420">
    <property type="term" value="P:arginyl-tRNA aminoacylation"/>
    <property type="evidence" value="ECO:0007669"/>
    <property type="project" value="InterPro"/>
</dbReference>
<dbReference type="GO" id="GO:0032543">
    <property type="term" value="P:mitochondrial translation"/>
    <property type="evidence" value="ECO:0007669"/>
    <property type="project" value="TreeGrafter"/>
</dbReference>
<evidence type="ECO:0000256" key="6">
    <source>
        <dbReference type="RuleBase" id="RU363038"/>
    </source>
</evidence>
<dbReference type="SMART" id="SM01016">
    <property type="entry name" value="Arg_tRNA_synt_N"/>
    <property type="match status" value="1"/>
</dbReference>
<evidence type="ECO:0000256" key="5">
    <source>
        <dbReference type="ARBA" id="ARBA00033033"/>
    </source>
</evidence>
<dbReference type="OrthoDB" id="68056at2759"/>
<reference evidence="8" key="1">
    <citation type="submission" date="2022-07" db="EMBL/GenBank/DDBJ databases">
        <title>Phylogenomic reconstructions and comparative analyses of Kickxellomycotina fungi.</title>
        <authorList>
            <person name="Reynolds N.K."/>
            <person name="Stajich J.E."/>
            <person name="Barry K."/>
            <person name="Grigoriev I.V."/>
            <person name="Crous P."/>
            <person name="Smith M.E."/>
        </authorList>
    </citation>
    <scope>NUCLEOTIDE SEQUENCE</scope>
    <source>
        <strain evidence="8">NRRL 1566</strain>
    </source>
</reference>
<proteinExistence type="inferred from homology"/>
<dbReference type="InterPro" id="IPR036695">
    <property type="entry name" value="Arg-tRNA-synth_N_sf"/>
</dbReference>
<gene>
    <name evidence="8" type="primary">SYR1_1</name>
    <name evidence="8" type="ORF">IWW36_004255</name>
</gene>
<dbReference type="EMBL" id="JANBUW010000490">
    <property type="protein sequence ID" value="KAJ2846640.1"/>
    <property type="molecule type" value="Genomic_DNA"/>
</dbReference>
<dbReference type="GO" id="GO:0005739">
    <property type="term" value="C:mitochondrion"/>
    <property type="evidence" value="ECO:0007669"/>
    <property type="project" value="TreeGrafter"/>
</dbReference>
<dbReference type="InterPro" id="IPR014729">
    <property type="entry name" value="Rossmann-like_a/b/a_fold"/>
</dbReference>
<sequence length="192" mass="21003">MYENFKTEIATQISTLSGVSQDIIEPAIEIPKVATLGDLALTVPRLRMKGNPVQLAQTLASQFQPSATITAATAAGPYVNFRIDRTTLTRSVLQAVHAAGPKYGWTNDGAGKRVIVEFSSPNIAKPFHAGHLRSTIIGNFIYKLYKANGWDAISMNYLGDWGKQYGLLATGFERFGSEEELVADPIKHLYDV</sequence>
<evidence type="ECO:0000256" key="3">
    <source>
        <dbReference type="ARBA" id="ARBA00022840"/>
    </source>
</evidence>
<keyword evidence="2 6" id="KW-0547">Nucleotide-binding</keyword>
<dbReference type="GO" id="GO:0005524">
    <property type="term" value="F:ATP binding"/>
    <property type="evidence" value="ECO:0007669"/>
    <property type="project" value="UniProtKB-KW"/>
</dbReference>
<keyword evidence="9" id="KW-1185">Reference proteome</keyword>
<dbReference type="PRINTS" id="PR01038">
    <property type="entry name" value="TRNASYNTHARG"/>
</dbReference>
<dbReference type="InterPro" id="IPR005148">
    <property type="entry name" value="Arg-tRNA-synth_N"/>
</dbReference>
<comment type="caution">
    <text evidence="8">The sequence shown here is derived from an EMBL/GenBank/DDBJ whole genome shotgun (WGS) entry which is preliminary data.</text>
</comment>
<dbReference type="SUPFAM" id="SSF52374">
    <property type="entry name" value="Nucleotidylyl transferase"/>
    <property type="match status" value="1"/>
</dbReference>
<organism evidence="8 9">
    <name type="scientific">Coemansia brasiliensis</name>
    <dbReference type="NCBI Taxonomy" id="2650707"/>
    <lineage>
        <taxon>Eukaryota</taxon>
        <taxon>Fungi</taxon>
        <taxon>Fungi incertae sedis</taxon>
        <taxon>Zoopagomycota</taxon>
        <taxon>Kickxellomycotina</taxon>
        <taxon>Kickxellomycetes</taxon>
        <taxon>Kickxellales</taxon>
        <taxon>Kickxellaceae</taxon>
        <taxon>Coemansia</taxon>
    </lineage>
</organism>
<keyword evidence="1 6" id="KW-0436">Ligase</keyword>
<evidence type="ECO:0000259" key="7">
    <source>
        <dbReference type="SMART" id="SM01016"/>
    </source>
</evidence>
<dbReference type="AlphaFoldDB" id="A0A9W8LY74"/>
<dbReference type="Gene3D" id="3.40.50.620">
    <property type="entry name" value="HUPs"/>
    <property type="match status" value="1"/>
</dbReference>
<dbReference type="Pfam" id="PF03485">
    <property type="entry name" value="Arg_tRNA_synt_N"/>
    <property type="match status" value="1"/>
</dbReference>
<keyword evidence="3 6" id="KW-0067">ATP-binding</keyword>
<dbReference type="SUPFAM" id="SSF55190">
    <property type="entry name" value="Arginyl-tRNA synthetase (ArgRS), N-terminal 'additional' domain"/>
    <property type="match status" value="1"/>
</dbReference>
<keyword evidence="4 6" id="KW-0030">Aminoacyl-tRNA synthetase</keyword>
<dbReference type="Proteomes" id="UP001139887">
    <property type="component" value="Unassembled WGS sequence"/>
</dbReference>
<feature type="non-terminal residue" evidence="8">
    <location>
        <position position="192"/>
    </location>
</feature>
<evidence type="ECO:0000256" key="1">
    <source>
        <dbReference type="ARBA" id="ARBA00022598"/>
    </source>
</evidence>
<accession>A0A9W8LY74</accession>
<dbReference type="PANTHER" id="PTHR11956">
    <property type="entry name" value="ARGINYL-TRNA SYNTHETASE"/>
    <property type="match status" value="1"/>
</dbReference>
<evidence type="ECO:0000256" key="2">
    <source>
        <dbReference type="ARBA" id="ARBA00022741"/>
    </source>
</evidence>
<comment type="similarity">
    <text evidence="6">Belongs to the class-I aminoacyl-tRNA synthetase family.</text>
</comment>
<dbReference type="InterPro" id="IPR001412">
    <property type="entry name" value="aa-tRNA-synth_I_CS"/>
</dbReference>
<dbReference type="PROSITE" id="PS00178">
    <property type="entry name" value="AA_TRNA_LIGASE_I"/>
    <property type="match status" value="1"/>
</dbReference>
<dbReference type="InterPro" id="IPR035684">
    <property type="entry name" value="ArgRS_core"/>
</dbReference>
<keyword evidence="6" id="KW-0648">Protein biosynthesis</keyword>
<protein>
    <recommendedName>
        <fullName evidence="5">Arginyl-tRNA synthetase</fullName>
    </recommendedName>
</protein>
<name>A0A9W8LY74_9FUNG</name>
<dbReference type="GO" id="GO:0004814">
    <property type="term" value="F:arginine-tRNA ligase activity"/>
    <property type="evidence" value="ECO:0007669"/>
    <property type="project" value="InterPro"/>
</dbReference>
<dbReference type="PANTHER" id="PTHR11956:SF11">
    <property type="entry name" value="ARGININE--TRNA LIGASE, MITOCHONDRIAL-RELATED"/>
    <property type="match status" value="1"/>
</dbReference>
<evidence type="ECO:0000313" key="8">
    <source>
        <dbReference type="EMBL" id="KAJ2846640.1"/>
    </source>
</evidence>
<dbReference type="InterPro" id="IPR001278">
    <property type="entry name" value="Arg-tRNA-ligase"/>
</dbReference>
<dbReference type="Pfam" id="PF00750">
    <property type="entry name" value="tRNA-synt_1d"/>
    <property type="match status" value="1"/>
</dbReference>
<evidence type="ECO:0000256" key="4">
    <source>
        <dbReference type="ARBA" id="ARBA00023146"/>
    </source>
</evidence>